<comment type="caution">
    <text evidence="9">The sequence shown here is derived from an EMBL/GenBank/DDBJ whole genome shotgun (WGS) entry which is preliminary data.</text>
</comment>
<dbReference type="eggNOG" id="COG2059">
    <property type="taxonomic scope" value="Bacteria"/>
</dbReference>
<evidence type="ECO:0000313" key="10">
    <source>
        <dbReference type="Proteomes" id="UP000005950"/>
    </source>
</evidence>
<dbReference type="InterPro" id="IPR003370">
    <property type="entry name" value="Chromate_transpt"/>
</dbReference>
<evidence type="ECO:0000256" key="2">
    <source>
        <dbReference type="ARBA" id="ARBA00005262"/>
    </source>
</evidence>
<accession>B9Y466</accession>
<reference evidence="9 10" key="2">
    <citation type="submission" date="2009-02" db="EMBL/GenBank/DDBJ databases">
        <title>Draft genome sequence of Holdemania filiformis DSM 12042.</title>
        <authorList>
            <person name="Sudarsanam P."/>
            <person name="Ley R."/>
            <person name="Guruge J."/>
            <person name="Turnbaugh P.J."/>
            <person name="Mahowald M."/>
            <person name="Liep D."/>
            <person name="Gordon J."/>
        </authorList>
    </citation>
    <scope>NUCLEOTIDE SEQUENCE [LARGE SCALE GENOMIC DNA]</scope>
    <source>
        <strain evidence="9 10">DSM 12042</strain>
    </source>
</reference>
<feature type="transmembrane region" description="Helical" evidence="8">
    <location>
        <begin position="85"/>
        <end position="108"/>
    </location>
</feature>
<dbReference type="PANTHER" id="PTHR43663:SF1">
    <property type="entry name" value="CHROMATE TRANSPORTER"/>
    <property type="match status" value="1"/>
</dbReference>
<evidence type="ECO:0000256" key="8">
    <source>
        <dbReference type="SAM" id="Phobius"/>
    </source>
</evidence>
<keyword evidence="7" id="KW-0175">Coiled coil</keyword>
<dbReference type="PANTHER" id="PTHR43663">
    <property type="entry name" value="CHROMATE TRANSPORT PROTEIN-RELATED"/>
    <property type="match status" value="1"/>
</dbReference>
<feature type="transmembrane region" description="Helical" evidence="8">
    <location>
        <begin position="150"/>
        <end position="167"/>
    </location>
</feature>
<dbReference type="AlphaFoldDB" id="B9Y466"/>
<keyword evidence="3" id="KW-1003">Cell membrane</keyword>
<keyword evidence="6 8" id="KW-0472">Membrane</keyword>
<dbReference type="InterPro" id="IPR052518">
    <property type="entry name" value="CHR_Transporter"/>
</dbReference>
<feature type="transmembrane region" description="Helical" evidence="8">
    <location>
        <begin position="114"/>
        <end position="138"/>
    </location>
</feature>
<evidence type="ECO:0000256" key="7">
    <source>
        <dbReference type="SAM" id="Coils"/>
    </source>
</evidence>
<dbReference type="Proteomes" id="UP000005950">
    <property type="component" value="Unassembled WGS sequence"/>
</dbReference>
<evidence type="ECO:0000256" key="5">
    <source>
        <dbReference type="ARBA" id="ARBA00022989"/>
    </source>
</evidence>
<feature type="transmembrane region" description="Helical" evidence="8">
    <location>
        <begin position="179"/>
        <end position="209"/>
    </location>
</feature>
<name>B9Y466_9FIRM</name>
<gene>
    <name evidence="9" type="ORF">HOLDEFILI_00597</name>
</gene>
<keyword evidence="4 8" id="KW-0812">Transmembrane</keyword>
<proteinExistence type="inferred from homology"/>
<evidence type="ECO:0000256" key="1">
    <source>
        <dbReference type="ARBA" id="ARBA00004651"/>
    </source>
</evidence>
<dbReference type="EMBL" id="ACCF01000044">
    <property type="protein sequence ID" value="EEF69243.1"/>
    <property type="molecule type" value="Genomic_DNA"/>
</dbReference>
<comment type="similarity">
    <text evidence="2">Belongs to the chromate ion transporter (CHR) (TC 2.A.51) family.</text>
</comment>
<dbReference type="Pfam" id="PF02417">
    <property type="entry name" value="Chromate_transp"/>
    <property type="match status" value="1"/>
</dbReference>
<dbReference type="GO" id="GO:0015109">
    <property type="term" value="F:chromate transmembrane transporter activity"/>
    <property type="evidence" value="ECO:0007669"/>
    <property type="project" value="InterPro"/>
</dbReference>
<feature type="coiled-coil region" evidence="7">
    <location>
        <begin position="11"/>
        <end position="38"/>
    </location>
</feature>
<reference evidence="9 10" key="1">
    <citation type="submission" date="2008-12" db="EMBL/GenBank/DDBJ databases">
        <authorList>
            <person name="Fulton L."/>
            <person name="Clifton S."/>
            <person name="Fulton B."/>
            <person name="Xu J."/>
            <person name="Minx P."/>
            <person name="Pepin K.H."/>
            <person name="Johnson M."/>
            <person name="Bhonagiri V."/>
            <person name="Nash W.E."/>
            <person name="Mardis E.R."/>
            <person name="Wilson R.K."/>
        </authorList>
    </citation>
    <scope>NUCLEOTIDE SEQUENCE [LARGE SCALE GENOMIC DNA]</scope>
    <source>
        <strain evidence="9 10">DSM 12042</strain>
    </source>
</reference>
<evidence type="ECO:0000256" key="4">
    <source>
        <dbReference type="ARBA" id="ARBA00022692"/>
    </source>
</evidence>
<dbReference type="HOGENOM" id="CLU_018106_1_0_9"/>
<protein>
    <submittedName>
        <fullName evidence="9">Chromate transport protein</fullName>
    </submittedName>
</protein>
<evidence type="ECO:0000256" key="3">
    <source>
        <dbReference type="ARBA" id="ARBA00022475"/>
    </source>
</evidence>
<dbReference type="GO" id="GO:0005886">
    <property type="term" value="C:plasma membrane"/>
    <property type="evidence" value="ECO:0007669"/>
    <property type="project" value="UniProtKB-SubCell"/>
</dbReference>
<keyword evidence="5 8" id="KW-1133">Transmembrane helix</keyword>
<feature type="transmembrane region" description="Helical" evidence="8">
    <location>
        <begin position="43"/>
        <end position="64"/>
    </location>
</feature>
<evidence type="ECO:0000313" key="9">
    <source>
        <dbReference type="EMBL" id="EEF69243.1"/>
    </source>
</evidence>
<dbReference type="STRING" id="545696.HOLDEFILI_00597"/>
<comment type="subcellular location">
    <subcellularLocation>
        <location evidence="1">Cell membrane</location>
        <topology evidence="1">Multi-pass membrane protein</topology>
    </subcellularLocation>
</comment>
<organism evidence="9 10">
    <name type="scientific">Holdemania filiformis DSM 12042</name>
    <dbReference type="NCBI Taxonomy" id="545696"/>
    <lineage>
        <taxon>Bacteria</taxon>
        <taxon>Bacillati</taxon>
        <taxon>Bacillota</taxon>
        <taxon>Erysipelotrichia</taxon>
        <taxon>Erysipelotrichales</taxon>
        <taxon>Erysipelotrichaceae</taxon>
        <taxon>Holdemania</taxon>
    </lineage>
</organism>
<sequence>MLFIKLYYCLYENTSLIIKQEEEEMTQMEEKKKPSKLQMYTKMFASTFTLSMFTFGGGFVIVPLMKKKFVDELHWIDEEEMLDMVAIAQSSPGAIAVNGSIIIGYRLLGVPGALVNIVATVLPPLIILTIISYFYAAFRSSPIVSAVMRGMQAAVAAVILDVVWNMLKGLVKEKNVVKYFLLVAAFIASVYFKVNILIIIVVCGAIGTVDYMAREKKAKEGEEQK</sequence>
<evidence type="ECO:0000256" key="6">
    <source>
        <dbReference type="ARBA" id="ARBA00023136"/>
    </source>
</evidence>